<dbReference type="AlphaFoldDB" id="R0JZ57"/>
<evidence type="ECO:0000256" key="8">
    <source>
        <dbReference type="RuleBase" id="RU366009"/>
    </source>
</evidence>
<comment type="catalytic activity">
    <reaction evidence="6 8">
        <text>guanine + H2O + H(+) = xanthine + NH4(+)</text>
        <dbReference type="Rhea" id="RHEA:14665"/>
        <dbReference type="ChEBI" id="CHEBI:15377"/>
        <dbReference type="ChEBI" id="CHEBI:15378"/>
        <dbReference type="ChEBI" id="CHEBI:16235"/>
        <dbReference type="ChEBI" id="CHEBI:17712"/>
        <dbReference type="ChEBI" id="CHEBI:28938"/>
        <dbReference type="EC" id="3.5.4.3"/>
    </reaction>
</comment>
<dbReference type="InterPro" id="IPR006680">
    <property type="entry name" value="Amidohydro-rel"/>
</dbReference>
<dbReference type="OrthoDB" id="194468at2759"/>
<evidence type="ECO:0000259" key="9">
    <source>
        <dbReference type="Pfam" id="PF01979"/>
    </source>
</evidence>
<dbReference type="NCBIfam" id="TIGR02967">
    <property type="entry name" value="guan_deamin"/>
    <property type="match status" value="1"/>
</dbReference>
<dbReference type="STRING" id="671987.R0JZ57"/>
<dbReference type="Gene3D" id="3.20.20.140">
    <property type="entry name" value="Metal-dependent hydrolases"/>
    <property type="match status" value="1"/>
</dbReference>
<comment type="function">
    <text evidence="7 8">Catalyzes the hydrolytic deamination of guanine, producing xanthine and ammonia.</text>
</comment>
<keyword evidence="11" id="KW-1185">Reference proteome</keyword>
<organism evidence="10 11">
    <name type="scientific">Exserohilum turcicum (strain 28A)</name>
    <name type="common">Northern leaf blight fungus</name>
    <name type="synonym">Setosphaeria turcica</name>
    <dbReference type="NCBI Taxonomy" id="671987"/>
    <lineage>
        <taxon>Eukaryota</taxon>
        <taxon>Fungi</taxon>
        <taxon>Dikarya</taxon>
        <taxon>Ascomycota</taxon>
        <taxon>Pezizomycotina</taxon>
        <taxon>Dothideomycetes</taxon>
        <taxon>Pleosporomycetidae</taxon>
        <taxon>Pleosporales</taxon>
        <taxon>Pleosporineae</taxon>
        <taxon>Pleosporaceae</taxon>
        <taxon>Exserohilum</taxon>
    </lineage>
</organism>
<dbReference type="Proteomes" id="UP000016935">
    <property type="component" value="Unassembled WGS sequence"/>
</dbReference>
<dbReference type="HOGENOM" id="CLU_012358_0_0_1"/>
<keyword evidence="3 8" id="KW-0479">Metal-binding</keyword>
<evidence type="ECO:0000256" key="7">
    <source>
        <dbReference type="ARBA" id="ARBA00056079"/>
    </source>
</evidence>
<dbReference type="eggNOG" id="KOG3968">
    <property type="taxonomic scope" value="Eukaryota"/>
</dbReference>
<dbReference type="GeneID" id="19399375"/>
<comment type="similarity">
    <text evidence="2 8">Belongs to the metallo-dependent hydrolases superfamily. ATZ/TRZ family.</text>
</comment>
<reference evidence="10 11" key="2">
    <citation type="journal article" date="2013" name="PLoS Genet.">
        <title>Comparative genome structure, secondary metabolite, and effector coding capacity across Cochliobolus pathogens.</title>
        <authorList>
            <person name="Condon B.J."/>
            <person name="Leng Y."/>
            <person name="Wu D."/>
            <person name="Bushley K.E."/>
            <person name="Ohm R.A."/>
            <person name="Otillar R."/>
            <person name="Martin J."/>
            <person name="Schackwitz W."/>
            <person name="Grimwood J."/>
            <person name="MohdZainudin N."/>
            <person name="Xue C."/>
            <person name="Wang R."/>
            <person name="Manning V.A."/>
            <person name="Dhillon B."/>
            <person name="Tu Z.J."/>
            <person name="Steffenson B.J."/>
            <person name="Salamov A."/>
            <person name="Sun H."/>
            <person name="Lowry S."/>
            <person name="LaButti K."/>
            <person name="Han J."/>
            <person name="Copeland A."/>
            <person name="Lindquist E."/>
            <person name="Barry K."/>
            <person name="Schmutz J."/>
            <person name="Baker S.E."/>
            <person name="Ciuffetti L.M."/>
            <person name="Grigoriev I.V."/>
            <person name="Zhong S."/>
            <person name="Turgeon B.G."/>
        </authorList>
    </citation>
    <scope>NUCLEOTIDE SEQUENCE [LARGE SCALE GENOMIC DNA]</scope>
    <source>
        <strain evidence="11">28A</strain>
    </source>
</reference>
<dbReference type="PANTHER" id="PTHR11271">
    <property type="entry name" value="GUANINE DEAMINASE"/>
    <property type="match status" value="1"/>
</dbReference>
<proteinExistence type="inferred from homology"/>
<dbReference type="SUPFAM" id="SSF51556">
    <property type="entry name" value="Metallo-dependent hydrolases"/>
    <property type="match status" value="1"/>
</dbReference>
<accession>R0JZ57</accession>
<feature type="domain" description="Amidohydrolase-related" evidence="9">
    <location>
        <begin position="83"/>
        <end position="466"/>
    </location>
</feature>
<dbReference type="SUPFAM" id="SSF51338">
    <property type="entry name" value="Composite domain of metallo-dependent hydrolases"/>
    <property type="match status" value="1"/>
</dbReference>
<dbReference type="GO" id="GO:0006147">
    <property type="term" value="P:guanine catabolic process"/>
    <property type="evidence" value="ECO:0007669"/>
    <property type="project" value="UniProtKB-UniRule"/>
</dbReference>
<dbReference type="Pfam" id="PF01979">
    <property type="entry name" value="Amidohydro_1"/>
    <property type="match status" value="1"/>
</dbReference>
<comment type="pathway">
    <text evidence="1 8">Purine metabolism; guanine degradation; xanthine from guanine: step 1/1.</text>
</comment>
<keyword evidence="5 8" id="KW-0862">Zinc</keyword>
<dbReference type="EC" id="3.5.4.3" evidence="8"/>
<dbReference type="RefSeq" id="XP_008029774.1">
    <property type="nucleotide sequence ID" value="XM_008031583.1"/>
</dbReference>
<evidence type="ECO:0000256" key="3">
    <source>
        <dbReference type="ARBA" id="ARBA00022723"/>
    </source>
</evidence>
<evidence type="ECO:0000256" key="6">
    <source>
        <dbReference type="ARBA" id="ARBA00051148"/>
    </source>
</evidence>
<evidence type="ECO:0000256" key="4">
    <source>
        <dbReference type="ARBA" id="ARBA00022801"/>
    </source>
</evidence>
<dbReference type="PANTHER" id="PTHR11271:SF6">
    <property type="entry name" value="GUANINE DEAMINASE"/>
    <property type="match status" value="1"/>
</dbReference>
<dbReference type="UniPathway" id="UPA00603">
    <property type="reaction ID" value="UER00660"/>
</dbReference>
<evidence type="ECO:0000256" key="2">
    <source>
        <dbReference type="ARBA" id="ARBA00006745"/>
    </source>
</evidence>
<dbReference type="EMBL" id="KB908844">
    <property type="protein sequence ID" value="EOA82749.1"/>
    <property type="molecule type" value="Genomic_DNA"/>
</dbReference>
<name>R0JZ57_EXST2</name>
<evidence type="ECO:0000256" key="1">
    <source>
        <dbReference type="ARBA" id="ARBA00004984"/>
    </source>
</evidence>
<dbReference type="InterPro" id="IPR014311">
    <property type="entry name" value="Guanine_deaminase"/>
</dbReference>
<dbReference type="GO" id="GO:0005829">
    <property type="term" value="C:cytosol"/>
    <property type="evidence" value="ECO:0007669"/>
    <property type="project" value="TreeGrafter"/>
</dbReference>
<protein>
    <recommendedName>
        <fullName evidence="8">Guanine deaminase</fullName>
        <shortName evidence="8">Guanase</shortName>
        <ecNumber evidence="8">3.5.4.3</ecNumber>
    </recommendedName>
    <alternativeName>
        <fullName evidence="8">Guanine aminohydrolase</fullName>
    </alternativeName>
</protein>
<dbReference type="InterPro" id="IPR032466">
    <property type="entry name" value="Metal_Hydrolase"/>
</dbReference>
<dbReference type="FunFam" id="3.20.20.140:FF:000022">
    <property type="entry name" value="Guanine deaminase"/>
    <property type="match status" value="1"/>
</dbReference>
<reference evidence="10 11" key="1">
    <citation type="journal article" date="2012" name="PLoS Pathog.">
        <title>Diverse lifestyles and strategies of plant pathogenesis encoded in the genomes of eighteen Dothideomycetes fungi.</title>
        <authorList>
            <person name="Ohm R.A."/>
            <person name="Feau N."/>
            <person name="Henrissat B."/>
            <person name="Schoch C.L."/>
            <person name="Horwitz B.A."/>
            <person name="Barry K.W."/>
            <person name="Condon B.J."/>
            <person name="Copeland A.C."/>
            <person name="Dhillon B."/>
            <person name="Glaser F."/>
            <person name="Hesse C.N."/>
            <person name="Kosti I."/>
            <person name="LaButti K."/>
            <person name="Lindquist E.A."/>
            <person name="Lucas S."/>
            <person name="Salamov A.A."/>
            <person name="Bradshaw R.E."/>
            <person name="Ciuffetti L."/>
            <person name="Hamelin R.C."/>
            <person name="Kema G.H.J."/>
            <person name="Lawrence C."/>
            <person name="Scott J.A."/>
            <person name="Spatafora J.W."/>
            <person name="Turgeon B.G."/>
            <person name="de Wit P.J.G.M."/>
            <person name="Zhong S."/>
            <person name="Goodwin S.B."/>
            <person name="Grigoriev I.V."/>
        </authorList>
    </citation>
    <scope>NUCLEOTIDE SEQUENCE [LARGE SCALE GENOMIC DNA]</scope>
    <source>
        <strain evidence="11">28A</strain>
    </source>
</reference>
<keyword evidence="4 8" id="KW-0378">Hydrolase</keyword>
<sequence length="489" mass="53725">MAASAPISRTIYFGPFAHSTSLTTLEIEPQGAIGVDSNGVIRFVERNVSSLPALLSSLQTAKEEDWTDAKVVSIPNTTAGFFFPGFIDTHVHAPQHPNTGLFGKTTLLDWLQKYTFPMEASFSNASRAQRVYQNFVSRTLSHGTTTAAYYATIHVEATNTLAFICRERGQRALVGRVCMNSDLSPEYYRDKSVETSYADSKASIEYIRSLDPKGEIVKPIITPRFAPSCTPQCLSAMGQLAKETDAHIQTHISENKGEIELVKSLFPDSESYAQVYDTHGLLTDKTILAHCVYLGADERKLILARKSKISHCPASNTAITSGCAPIRSLLDEGHTIGLGTDVSGGFSPSILENVRQAIWVSRHLCIQTDSEAVKLSTEEALYLATRGGAAVVGMQDKVGGFEVGKEWDAQMISLGPVAEDGNETGEFEDGPVDVFGWESWPDKVEKWVYSGDDRNTVAVWVRGRLVHETIRYPYYREGSEYDLPSDTTP</sequence>
<comment type="cofactor">
    <cofactor evidence="8">
        <name>Zn(2+)</name>
        <dbReference type="ChEBI" id="CHEBI:29105"/>
    </cofactor>
    <text evidence="8">Binds 1 zinc ion per subunit.</text>
</comment>
<dbReference type="InterPro" id="IPR011059">
    <property type="entry name" value="Metal-dep_hydrolase_composite"/>
</dbReference>
<evidence type="ECO:0000256" key="5">
    <source>
        <dbReference type="ARBA" id="ARBA00022833"/>
    </source>
</evidence>
<dbReference type="Gene3D" id="2.30.40.10">
    <property type="entry name" value="Urease, subunit C, domain 1"/>
    <property type="match status" value="1"/>
</dbReference>
<evidence type="ECO:0000313" key="10">
    <source>
        <dbReference type="EMBL" id="EOA82749.1"/>
    </source>
</evidence>
<dbReference type="GO" id="GO:0008270">
    <property type="term" value="F:zinc ion binding"/>
    <property type="evidence" value="ECO:0007669"/>
    <property type="project" value="UniProtKB-UniRule"/>
</dbReference>
<evidence type="ECO:0000313" key="11">
    <source>
        <dbReference type="Proteomes" id="UP000016935"/>
    </source>
</evidence>
<gene>
    <name evidence="10" type="ORF">SETTUDRAFT_165150</name>
</gene>
<dbReference type="InterPro" id="IPR051607">
    <property type="entry name" value="Metallo-dep_hydrolases"/>
</dbReference>
<dbReference type="GO" id="GO:0008892">
    <property type="term" value="F:guanine deaminase activity"/>
    <property type="evidence" value="ECO:0007669"/>
    <property type="project" value="UniProtKB-UniRule"/>
</dbReference>